<dbReference type="Pfam" id="PF03009">
    <property type="entry name" value="GDPD"/>
    <property type="match status" value="1"/>
</dbReference>
<dbReference type="InterPro" id="IPR030395">
    <property type="entry name" value="GP_PDE_dom"/>
</dbReference>
<dbReference type="InterPro" id="IPR017946">
    <property type="entry name" value="PLC-like_Pdiesterase_TIM-brl"/>
</dbReference>
<dbReference type="PANTHER" id="PTHR46211:SF1">
    <property type="entry name" value="GLYCEROPHOSPHODIESTER PHOSPHODIESTERASE, CYTOPLASMIC"/>
    <property type="match status" value="1"/>
</dbReference>
<gene>
    <name evidence="2" type="ORF">ACFOUO_07130</name>
</gene>
<dbReference type="PROSITE" id="PS51704">
    <property type="entry name" value="GP_PDE"/>
    <property type="match status" value="1"/>
</dbReference>
<accession>A0ABV8JH77</accession>
<organism evidence="2 3">
    <name type="scientific">Salinithrix halophila</name>
    <dbReference type="NCBI Taxonomy" id="1485204"/>
    <lineage>
        <taxon>Bacteria</taxon>
        <taxon>Bacillati</taxon>
        <taxon>Bacillota</taxon>
        <taxon>Bacilli</taxon>
        <taxon>Bacillales</taxon>
        <taxon>Thermoactinomycetaceae</taxon>
        <taxon>Salinithrix</taxon>
    </lineage>
</organism>
<dbReference type="SUPFAM" id="SSF51695">
    <property type="entry name" value="PLC-like phosphodiesterases"/>
    <property type="match status" value="1"/>
</dbReference>
<dbReference type="Proteomes" id="UP001595843">
    <property type="component" value="Unassembled WGS sequence"/>
</dbReference>
<dbReference type="Gene3D" id="3.20.20.190">
    <property type="entry name" value="Phosphatidylinositol (PI) phosphodiesterase"/>
    <property type="match status" value="1"/>
</dbReference>
<sequence length="260" mass="29313">MHPITVYAHRGFSAVAPENTMVAFRKAAEAGAHGLELDVHFTRDDQIVVIHDETVKRTTDGKGKVRELTLEEIRRLDAGSWFDGEFRGEKIPLLSEVLELVADRGLSVNIELKNNKTAYPGLEEAVLEWIGRFGLVDRTVISSFNHYSLRKIRDLRPEVDAAILYMANLFEPWNYARNVGATSIHSYWPTTVEDMVKRSKEAGVPVRPFTVNQTKEMRRMIHLEVDAIITDKVDRLLKEIRDAKECHSTSCGIGTPGEAG</sequence>
<dbReference type="RefSeq" id="WP_380703653.1">
    <property type="nucleotide sequence ID" value="NZ_JBHSAP010000009.1"/>
</dbReference>
<name>A0ABV8JH77_9BACL</name>
<protein>
    <submittedName>
        <fullName evidence="2">Glycerophosphodiester phosphodiesterase</fullName>
    </submittedName>
</protein>
<feature type="domain" description="GP-PDE" evidence="1">
    <location>
        <begin position="4"/>
        <end position="240"/>
    </location>
</feature>
<evidence type="ECO:0000313" key="3">
    <source>
        <dbReference type="Proteomes" id="UP001595843"/>
    </source>
</evidence>
<proteinExistence type="predicted"/>
<evidence type="ECO:0000313" key="2">
    <source>
        <dbReference type="EMBL" id="MFC4076583.1"/>
    </source>
</evidence>
<dbReference type="EMBL" id="JBHSAP010000009">
    <property type="protein sequence ID" value="MFC4076583.1"/>
    <property type="molecule type" value="Genomic_DNA"/>
</dbReference>
<keyword evidence="3" id="KW-1185">Reference proteome</keyword>
<evidence type="ECO:0000259" key="1">
    <source>
        <dbReference type="PROSITE" id="PS51704"/>
    </source>
</evidence>
<reference evidence="3" key="1">
    <citation type="journal article" date="2019" name="Int. J. Syst. Evol. Microbiol.">
        <title>The Global Catalogue of Microorganisms (GCM) 10K type strain sequencing project: providing services to taxonomists for standard genome sequencing and annotation.</title>
        <authorList>
            <consortium name="The Broad Institute Genomics Platform"/>
            <consortium name="The Broad Institute Genome Sequencing Center for Infectious Disease"/>
            <person name="Wu L."/>
            <person name="Ma J."/>
        </authorList>
    </citation>
    <scope>NUCLEOTIDE SEQUENCE [LARGE SCALE GENOMIC DNA]</scope>
    <source>
        <strain evidence="3">IBRC-M 10813</strain>
    </source>
</reference>
<dbReference type="CDD" id="cd08563">
    <property type="entry name" value="GDPD_TtGDE_like"/>
    <property type="match status" value="1"/>
</dbReference>
<dbReference type="PANTHER" id="PTHR46211">
    <property type="entry name" value="GLYCEROPHOSPHORYL DIESTER PHOSPHODIESTERASE"/>
    <property type="match status" value="1"/>
</dbReference>
<comment type="caution">
    <text evidence="2">The sequence shown here is derived from an EMBL/GenBank/DDBJ whole genome shotgun (WGS) entry which is preliminary data.</text>
</comment>